<name>R0LVU7_ANAPL</name>
<evidence type="ECO:0000256" key="1">
    <source>
        <dbReference type="SAM" id="MobiDB-lite"/>
    </source>
</evidence>
<dbReference type="Proteomes" id="UP000296049">
    <property type="component" value="Unassembled WGS sequence"/>
</dbReference>
<reference evidence="3" key="1">
    <citation type="journal article" date="2013" name="Nat. Genet.">
        <title>The duck genome and transcriptome provide insight into an avian influenza virus reservoir species.</title>
        <authorList>
            <person name="Huang Y."/>
            <person name="Li Y."/>
            <person name="Burt D.W."/>
            <person name="Chen H."/>
            <person name="Zhang Y."/>
            <person name="Qian W."/>
            <person name="Kim H."/>
            <person name="Gan S."/>
            <person name="Zhao Y."/>
            <person name="Li J."/>
            <person name="Yi K."/>
            <person name="Feng H."/>
            <person name="Zhu P."/>
            <person name="Li B."/>
            <person name="Liu Q."/>
            <person name="Fairley S."/>
            <person name="Magor K.E."/>
            <person name="Du Z."/>
            <person name="Hu X."/>
            <person name="Goodman L."/>
            <person name="Tafer H."/>
            <person name="Vignal A."/>
            <person name="Lee T."/>
            <person name="Kim K.W."/>
            <person name="Sheng Z."/>
            <person name="An Y."/>
            <person name="Searle S."/>
            <person name="Herrero J."/>
            <person name="Groenen M.A."/>
            <person name="Crooijmans R.P."/>
            <person name="Faraut T."/>
            <person name="Cai Q."/>
            <person name="Webster R.G."/>
            <person name="Aldridge J.R."/>
            <person name="Warren W.C."/>
            <person name="Bartschat S."/>
            <person name="Kehr S."/>
            <person name="Marz M."/>
            <person name="Stadler P.F."/>
            <person name="Smith J."/>
            <person name="Kraus R.H."/>
            <person name="Zhao Y."/>
            <person name="Ren L."/>
            <person name="Fei J."/>
            <person name="Morisson M."/>
            <person name="Kaiser P."/>
            <person name="Griffin D.K."/>
            <person name="Rao M."/>
            <person name="Pitel F."/>
            <person name="Wang J."/>
            <person name="Li N."/>
        </authorList>
    </citation>
    <scope>NUCLEOTIDE SEQUENCE [LARGE SCALE GENOMIC DNA]</scope>
</reference>
<keyword evidence="3" id="KW-1185">Reference proteome</keyword>
<accession>R0LVU7</accession>
<feature type="compositionally biased region" description="Polar residues" evidence="1">
    <location>
        <begin position="220"/>
        <end position="230"/>
    </location>
</feature>
<protein>
    <submittedName>
        <fullName evidence="2">Uncharacterized protein</fullName>
    </submittedName>
</protein>
<dbReference type="AlphaFoldDB" id="R0LVU7"/>
<dbReference type="EMBL" id="KB742659">
    <property type="protein sequence ID" value="EOB05870.1"/>
    <property type="molecule type" value="Genomic_DNA"/>
</dbReference>
<organism evidence="2 3">
    <name type="scientific">Anas platyrhynchos</name>
    <name type="common">Mallard</name>
    <name type="synonym">Anas boschas</name>
    <dbReference type="NCBI Taxonomy" id="8839"/>
    <lineage>
        <taxon>Eukaryota</taxon>
        <taxon>Metazoa</taxon>
        <taxon>Chordata</taxon>
        <taxon>Craniata</taxon>
        <taxon>Vertebrata</taxon>
        <taxon>Euteleostomi</taxon>
        <taxon>Archelosauria</taxon>
        <taxon>Archosauria</taxon>
        <taxon>Dinosauria</taxon>
        <taxon>Saurischia</taxon>
        <taxon>Theropoda</taxon>
        <taxon>Coelurosauria</taxon>
        <taxon>Aves</taxon>
        <taxon>Neognathae</taxon>
        <taxon>Galloanserae</taxon>
        <taxon>Anseriformes</taxon>
        <taxon>Anatidae</taxon>
        <taxon>Anatinae</taxon>
        <taxon>Anas</taxon>
    </lineage>
</organism>
<proteinExistence type="predicted"/>
<evidence type="ECO:0000313" key="3">
    <source>
        <dbReference type="Proteomes" id="UP000296049"/>
    </source>
</evidence>
<sequence length="230" mass="24945">MDLDAAPYEYRQTAYRPTAAMFIVSGAKKYQSTTSGAARPACLEHVGFTAHTRDICEHAQSPFLLRCTRRKYSNRTQTSGFTLVLHFSACRQRLLGTIPPYPTWRINSPIQGLSACRTTPHASTTQTPGFAAAPAAEHVTSDSTPQQLSWVVLQVAASCTRRQHFFVAAGREGLEHQHPSLPPSHPEVPGGKQGICLSNLISAHHTGGLRQGTAERAQISGVTTQTTTNP</sequence>
<evidence type="ECO:0000313" key="2">
    <source>
        <dbReference type="EMBL" id="EOB05870.1"/>
    </source>
</evidence>
<gene>
    <name evidence="2" type="ORF">Anapl_01167</name>
</gene>
<feature type="region of interest" description="Disordered" evidence="1">
    <location>
        <begin position="207"/>
        <end position="230"/>
    </location>
</feature>